<dbReference type="InterPro" id="IPR027417">
    <property type="entry name" value="P-loop_NTPase"/>
</dbReference>
<dbReference type="Pfam" id="PF08142">
    <property type="entry name" value="AARP2CN"/>
    <property type="match status" value="1"/>
</dbReference>
<evidence type="ECO:0000256" key="5">
    <source>
        <dbReference type="ARBA" id="ARBA00022801"/>
    </source>
</evidence>
<dbReference type="PANTHER" id="PTHR12858:SF2">
    <property type="entry name" value="RIBOSOME BIOGENESIS PROTEIN BMS1 HOMOLOG"/>
    <property type="match status" value="1"/>
</dbReference>
<dbReference type="Pfam" id="PF04950">
    <property type="entry name" value="RIBIOP_C"/>
    <property type="match status" value="1"/>
</dbReference>
<evidence type="ECO:0000256" key="9">
    <source>
        <dbReference type="ARBA" id="ARBA00049117"/>
    </source>
</evidence>
<evidence type="ECO:0000313" key="13">
    <source>
        <dbReference type="EMBL" id="GIX61733.1"/>
    </source>
</evidence>
<feature type="compositionally biased region" description="Acidic residues" evidence="11">
    <location>
        <begin position="454"/>
        <end position="477"/>
    </location>
</feature>
<dbReference type="GO" id="GO:0005524">
    <property type="term" value="F:ATP binding"/>
    <property type="evidence" value="ECO:0007669"/>
    <property type="project" value="UniProtKB-KW"/>
</dbReference>
<gene>
    <name evidence="13" type="ORF">BcabD6B2_11680</name>
</gene>
<keyword evidence="14" id="KW-1185">Reference proteome</keyword>
<dbReference type="RefSeq" id="XP_067713804.1">
    <property type="nucleotide sequence ID" value="XM_067857703.1"/>
</dbReference>
<dbReference type="InterPro" id="IPR039761">
    <property type="entry name" value="Bms1/Tsr1"/>
</dbReference>
<dbReference type="EMBL" id="BPLF01000001">
    <property type="protein sequence ID" value="GIX61733.1"/>
    <property type="molecule type" value="Genomic_DNA"/>
</dbReference>
<keyword evidence="3" id="KW-0597">Phosphoprotein</keyword>
<dbReference type="FunFam" id="3.40.50.300:FF:000105">
    <property type="entry name" value="BMS1 ribosome biogenesis factor"/>
    <property type="match status" value="1"/>
</dbReference>
<keyword evidence="4" id="KW-0547">Nucleotide-binding</keyword>
<keyword evidence="6" id="KW-0067">ATP-binding</keyword>
<dbReference type="Gene3D" id="3.40.50.300">
    <property type="entry name" value="P-loop containing nucleotide triphosphate hydrolases"/>
    <property type="match status" value="1"/>
</dbReference>
<evidence type="ECO:0000256" key="3">
    <source>
        <dbReference type="ARBA" id="ARBA00022553"/>
    </source>
</evidence>
<comment type="catalytic activity">
    <reaction evidence="9">
        <text>GTP + H2O = GDP + phosphate + H(+)</text>
        <dbReference type="Rhea" id="RHEA:19669"/>
        <dbReference type="ChEBI" id="CHEBI:15377"/>
        <dbReference type="ChEBI" id="CHEBI:15378"/>
        <dbReference type="ChEBI" id="CHEBI:37565"/>
        <dbReference type="ChEBI" id="CHEBI:43474"/>
        <dbReference type="ChEBI" id="CHEBI:58189"/>
    </reaction>
    <physiologicalReaction direction="left-to-right" evidence="9">
        <dbReference type="Rhea" id="RHEA:19670"/>
    </physiologicalReaction>
</comment>
<keyword evidence="2" id="KW-0690">Ribosome biogenesis</keyword>
<comment type="caution">
    <text evidence="13">The sequence shown here is derived from an EMBL/GenBank/DDBJ whole genome shotgun (WGS) entry which is preliminary data.</text>
</comment>
<dbReference type="GO" id="GO:0032040">
    <property type="term" value="C:small-subunit processome"/>
    <property type="evidence" value="ECO:0007669"/>
    <property type="project" value="UniProtKB-ARBA"/>
</dbReference>
<comment type="subcellular location">
    <subcellularLocation>
        <location evidence="1">Nucleus</location>
        <location evidence="1">Nucleolus</location>
    </subcellularLocation>
</comment>
<keyword evidence="5" id="KW-0378">Hydrolase</keyword>
<protein>
    <submittedName>
        <fullName evidence="13">Ribosome biogenesis protein bms1</fullName>
    </submittedName>
</protein>
<feature type="compositionally biased region" description="Acidic residues" evidence="11">
    <location>
        <begin position="496"/>
        <end position="512"/>
    </location>
</feature>
<proteinExistence type="inferred from homology"/>
<dbReference type="InterPro" id="IPR007034">
    <property type="entry name" value="BMS1_TSR1_C"/>
</dbReference>
<evidence type="ECO:0000256" key="2">
    <source>
        <dbReference type="ARBA" id="ARBA00022517"/>
    </source>
</evidence>
<dbReference type="GO" id="GO:0000462">
    <property type="term" value="P:maturation of SSU-rRNA from tricistronic rRNA transcript (SSU-rRNA, 5.8S rRNA, LSU-rRNA)"/>
    <property type="evidence" value="ECO:0007669"/>
    <property type="project" value="TreeGrafter"/>
</dbReference>
<dbReference type="AlphaFoldDB" id="A0AAV4LP98"/>
<dbReference type="PANTHER" id="PTHR12858">
    <property type="entry name" value="RIBOSOME BIOGENESIS PROTEIN"/>
    <property type="match status" value="1"/>
</dbReference>
<dbReference type="SUPFAM" id="SSF52540">
    <property type="entry name" value="P-loop containing nucleoside triphosphate hydrolases"/>
    <property type="match status" value="1"/>
</dbReference>
<feature type="domain" description="Bms1-type G" evidence="12">
    <location>
        <begin position="83"/>
        <end position="248"/>
    </location>
</feature>
<dbReference type="PROSITE" id="PS51714">
    <property type="entry name" value="G_BMS1"/>
    <property type="match status" value="1"/>
</dbReference>
<feature type="compositionally biased region" description="Basic residues" evidence="11">
    <location>
        <begin position="10"/>
        <end position="44"/>
    </location>
</feature>
<dbReference type="GeneID" id="94193216"/>
<evidence type="ECO:0000256" key="1">
    <source>
        <dbReference type="ARBA" id="ARBA00004604"/>
    </source>
</evidence>
<dbReference type="GO" id="GO:0000479">
    <property type="term" value="P:endonucleolytic cleavage of tricistronic rRNA transcript (SSU-rRNA, 5.8S rRNA, LSU-rRNA)"/>
    <property type="evidence" value="ECO:0007669"/>
    <property type="project" value="TreeGrafter"/>
</dbReference>
<feature type="compositionally biased region" description="Acidic residues" evidence="11">
    <location>
        <begin position="431"/>
        <end position="440"/>
    </location>
</feature>
<dbReference type="InterPro" id="IPR030387">
    <property type="entry name" value="G_Bms1/Tsr1_dom"/>
</dbReference>
<evidence type="ECO:0000313" key="14">
    <source>
        <dbReference type="Proteomes" id="UP001497744"/>
    </source>
</evidence>
<evidence type="ECO:0000256" key="10">
    <source>
        <dbReference type="ARBA" id="ARBA00061391"/>
    </source>
</evidence>
<dbReference type="GO" id="GO:0005654">
    <property type="term" value="C:nucleoplasm"/>
    <property type="evidence" value="ECO:0007669"/>
    <property type="project" value="UniProtKB-ARBA"/>
</dbReference>
<name>A0AAV4LP98_BABCB</name>
<feature type="region of interest" description="Disordered" evidence="11">
    <location>
        <begin position="421"/>
        <end position="512"/>
    </location>
</feature>
<keyword evidence="7" id="KW-0342">GTP-binding</keyword>
<feature type="region of interest" description="Disordered" evidence="11">
    <location>
        <begin position="1"/>
        <end position="49"/>
    </location>
</feature>
<evidence type="ECO:0000256" key="8">
    <source>
        <dbReference type="ARBA" id="ARBA00023242"/>
    </source>
</evidence>
<evidence type="ECO:0000256" key="4">
    <source>
        <dbReference type="ARBA" id="ARBA00022741"/>
    </source>
</evidence>
<dbReference type="InterPro" id="IPR012948">
    <property type="entry name" value="AARP2CN"/>
</dbReference>
<evidence type="ECO:0000256" key="11">
    <source>
        <dbReference type="SAM" id="MobiDB-lite"/>
    </source>
</evidence>
<dbReference type="GO" id="GO:0030686">
    <property type="term" value="C:90S preribosome"/>
    <property type="evidence" value="ECO:0007669"/>
    <property type="project" value="TreeGrafter"/>
</dbReference>
<sequence>MDALTGPAFHRAHKPSNSRLKEAKKKKKSLERKGIKGKQAKHNPKAFSFSGGRHAVHRRVQHASEVEEKRLRRPRVFKAAEVPPPFVVVVQGPSGVGKSTLIQSLVKHYAKRNVADIKGPITLVSSKTRRLTFIECGNSIVDMLDCCKVADLVLLMIDGSFGYEMETLEFLNIMQTHGFPRVAAVVTHLEGFPDNSTLRKAKKRLKNRFWSEIYDGAKMVYLNGLKYDRYKKNEIINVARVIASQKPTTISWRQTHFYCVCLRHEILPPRKDTDGCAAESGGRHVRFQNTADSSATCGTVRASFYGYVYGSRIVGRQALHIPGAGDFIPESVTNMQDPCPVQTEGRTLKDKNRNIYAPECDVGNVMLDDDAMYIELARAKEHFTETPDEAPVQSEAVKMVRELQKSEDALRSQLRSYRFSAVGSADPGSAGEEDNTDEDESSGHSLGKGCYDGYCDEDDDGSDDDDDDYYEVEDNDDVLPNHHTTYDIEGSGDSSDTSDEDTIDDHDTDDEQEKEALQHLTDEIASKVYGDDPNVPEELLFADFSRVEDEKFERNWSENALAELRSECFQNYTDDADDNGVDAKDPVVQDADPENEKLARIEEAEQKRLYNEALELSTDGNVGQFVRIIVDGVPEAFLNHRAANRGHPLIIGGLQMGEQSAGYLQIKMRKHRWAPRVLKTNDPLLFSIGWRRFQSLPVYCMDERNNTRIKMLKYTPEHMHCLANLYAPLAPPSFGVVAVKDWSRVPHYRISATGVVVGTNQEFTIKKKLKVQGFPYKILKNTAFIKDMFTSELEVIKCLGSRIVTASGIRGEIKKAVGKNGAFRATFEDKILLSDIVLLKSFVSVRTRRFFNPMVDWDAFRRVRTVAELRKDIGVNPDSVYEPKALLRRPARKFNAIKIPKTIVDKLPFSSRPKVYEPEPERVTMEHSEYERSVAGVMQRLLTIRKSRLEKLQADQKKHKAKLLLEEEKREAASRERLKGVKKMRYMKRGKAEAAKRAKMQLD</sequence>
<keyword evidence="8" id="KW-0539">Nucleus</keyword>
<dbReference type="Proteomes" id="UP001497744">
    <property type="component" value="Unassembled WGS sequence"/>
</dbReference>
<organism evidence="13 14">
    <name type="scientific">Babesia caballi</name>
    <dbReference type="NCBI Taxonomy" id="5871"/>
    <lineage>
        <taxon>Eukaryota</taxon>
        <taxon>Sar</taxon>
        <taxon>Alveolata</taxon>
        <taxon>Apicomplexa</taxon>
        <taxon>Aconoidasida</taxon>
        <taxon>Piroplasmida</taxon>
        <taxon>Babesiidae</taxon>
        <taxon>Babesia</taxon>
    </lineage>
</organism>
<reference evidence="13 14" key="1">
    <citation type="submission" date="2021-06" db="EMBL/GenBank/DDBJ databases">
        <title>Genome sequence of Babesia caballi.</title>
        <authorList>
            <person name="Yamagishi J."/>
            <person name="Kidaka T."/>
            <person name="Ochi A."/>
        </authorList>
    </citation>
    <scope>NUCLEOTIDE SEQUENCE [LARGE SCALE GENOMIC DNA]</scope>
    <source>
        <strain evidence="13">USDA-D6B2</strain>
    </source>
</reference>
<dbReference type="SMART" id="SM01362">
    <property type="entry name" value="DUF663"/>
    <property type="match status" value="1"/>
</dbReference>
<comment type="similarity">
    <text evidence="10">Belongs to the TRAFAC class translation factor GTPase superfamily. Bms1-like GTPase family. BMS1 subfamily.</text>
</comment>
<dbReference type="GO" id="GO:0005525">
    <property type="term" value="F:GTP binding"/>
    <property type="evidence" value="ECO:0007669"/>
    <property type="project" value="UniProtKB-KW"/>
</dbReference>
<evidence type="ECO:0000259" key="12">
    <source>
        <dbReference type="PROSITE" id="PS51714"/>
    </source>
</evidence>
<accession>A0AAV4LP98</accession>
<evidence type="ECO:0000256" key="7">
    <source>
        <dbReference type="ARBA" id="ARBA00023134"/>
    </source>
</evidence>
<evidence type="ECO:0000256" key="6">
    <source>
        <dbReference type="ARBA" id="ARBA00022840"/>
    </source>
</evidence>
<dbReference type="GO" id="GO:0003924">
    <property type="term" value="F:GTPase activity"/>
    <property type="evidence" value="ECO:0007669"/>
    <property type="project" value="TreeGrafter"/>
</dbReference>
<dbReference type="SMART" id="SM00785">
    <property type="entry name" value="AARP2CN"/>
    <property type="match status" value="1"/>
</dbReference>
<dbReference type="GO" id="GO:0034511">
    <property type="term" value="F:U3 snoRNA binding"/>
    <property type="evidence" value="ECO:0007669"/>
    <property type="project" value="TreeGrafter"/>
</dbReference>